<dbReference type="PANTHER" id="PTHR32322">
    <property type="entry name" value="INNER MEMBRANE TRANSPORTER"/>
    <property type="match status" value="1"/>
</dbReference>
<name>A0A292YJ53_9BACL</name>
<sequence>MGKYKAWILLVFCNLFWAGNYIFGKYVIAEMSPLWITFSRWVLSLGMLFPIAHFLEKPNWRHAGKEWPTLVAMGILGVIGYNLLLYSALAFTSPTNAALVSALNPGVIVLFSVFLLRERISLPQAGGFVVSLIGVLVILTKGNLGQLFHTEYNQGDLLMIGAVIVWTLYSIIGKRIAGVPPITATAISTFYSTLIMAPFAFIQGIDTGSISMVAVTGILYMTIFPSVGSFVFWNMSVRAIGASQAGIFLNLIPVFTALISLMLGETITASQVWGGLLVFAGVYLTTGMLERMWANRSNQQQRIPR</sequence>
<comment type="caution">
    <text evidence="9">The sequence shown here is derived from an EMBL/GenBank/DDBJ whole genome shotgun (WGS) entry which is preliminary data.</text>
</comment>
<dbReference type="InterPro" id="IPR050638">
    <property type="entry name" value="AA-Vitamin_Transporters"/>
</dbReference>
<feature type="transmembrane region" description="Helical" evidence="7">
    <location>
        <begin position="97"/>
        <end position="116"/>
    </location>
</feature>
<evidence type="ECO:0000256" key="4">
    <source>
        <dbReference type="ARBA" id="ARBA00022692"/>
    </source>
</evidence>
<dbReference type="OrthoDB" id="9805239at2"/>
<comment type="subcellular location">
    <subcellularLocation>
        <location evidence="1">Cell membrane</location>
        <topology evidence="1">Multi-pass membrane protein</topology>
    </subcellularLocation>
</comment>
<dbReference type="InterPro" id="IPR000620">
    <property type="entry name" value="EamA_dom"/>
</dbReference>
<feature type="transmembrane region" description="Helical" evidence="7">
    <location>
        <begin position="7"/>
        <end position="28"/>
    </location>
</feature>
<dbReference type="EMBL" id="BDUF01000011">
    <property type="protein sequence ID" value="GAX88941.1"/>
    <property type="molecule type" value="Genomic_DNA"/>
</dbReference>
<evidence type="ECO:0000256" key="1">
    <source>
        <dbReference type="ARBA" id="ARBA00004651"/>
    </source>
</evidence>
<feature type="domain" description="EamA" evidence="8">
    <location>
        <begin position="155"/>
        <end position="286"/>
    </location>
</feature>
<feature type="transmembrane region" description="Helical" evidence="7">
    <location>
        <begin position="128"/>
        <end position="148"/>
    </location>
</feature>
<dbReference type="InterPro" id="IPR037185">
    <property type="entry name" value="EmrE-like"/>
</dbReference>
<gene>
    <name evidence="9" type="ORF">EFBL_0555</name>
</gene>
<dbReference type="PANTHER" id="PTHR32322:SF18">
    <property type="entry name" value="S-ADENOSYLMETHIONINE_S-ADENOSYLHOMOCYSTEINE TRANSPORTER"/>
    <property type="match status" value="1"/>
</dbReference>
<proteinExistence type="inferred from homology"/>
<evidence type="ECO:0000256" key="2">
    <source>
        <dbReference type="ARBA" id="ARBA00007362"/>
    </source>
</evidence>
<reference evidence="10" key="1">
    <citation type="submission" date="2017-07" db="EMBL/GenBank/DDBJ databases">
        <title>Draft genome sequence of Effusibacillus lacus strain skLN1.</title>
        <authorList>
            <person name="Watanabe M."/>
            <person name="Kojima H."/>
            <person name="Fukui M."/>
        </authorList>
    </citation>
    <scope>NUCLEOTIDE SEQUENCE [LARGE SCALE GENOMIC DNA]</scope>
    <source>
        <strain evidence="10">skLN1</strain>
    </source>
</reference>
<dbReference type="AlphaFoldDB" id="A0A292YJ53"/>
<dbReference type="SUPFAM" id="SSF103481">
    <property type="entry name" value="Multidrug resistance efflux transporter EmrE"/>
    <property type="match status" value="2"/>
</dbReference>
<feature type="transmembrane region" description="Helical" evidence="7">
    <location>
        <begin position="270"/>
        <end position="289"/>
    </location>
</feature>
<evidence type="ECO:0000259" key="8">
    <source>
        <dbReference type="Pfam" id="PF00892"/>
    </source>
</evidence>
<evidence type="ECO:0000256" key="6">
    <source>
        <dbReference type="ARBA" id="ARBA00023136"/>
    </source>
</evidence>
<feature type="transmembrane region" description="Helical" evidence="7">
    <location>
        <begin position="245"/>
        <end position="264"/>
    </location>
</feature>
<protein>
    <submittedName>
        <fullName evidence="9">Cysteine transporter</fullName>
    </submittedName>
</protein>
<feature type="transmembrane region" description="Helical" evidence="7">
    <location>
        <begin position="184"/>
        <end position="204"/>
    </location>
</feature>
<dbReference type="RefSeq" id="WP_096180643.1">
    <property type="nucleotide sequence ID" value="NZ_BDUF01000011.1"/>
</dbReference>
<dbReference type="GO" id="GO:0005886">
    <property type="term" value="C:plasma membrane"/>
    <property type="evidence" value="ECO:0007669"/>
    <property type="project" value="UniProtKB-SubCell"/>
</dbReference>
<evidence type="ECO:0000256" key="3">
    <source>
        <dbReference type="ARBA" id="ARBA00022475"/>
    </source>
</evidence>
<evidence type="ECO:0000313" key="10">
    <source>
        <dbReference type="Proteomes" id="UP000217785"/>
    </source>
</evidence>
<dbReference type="Proteomes" id="UP000217785">
    <property type="component" value="Unassembled WGS sequence"/>
</dbReference>
<dbReference type="Pfam" id="PF00892">
    <property type="entry name" value="EamA"/>
    <property type="match status" value="2"/>
</dbReference>
<keyword evidence="10" id="KW-1185">Reference proteome</keyword>
<comment type="similarity">
    <text evidence="2">Belongs to the EamA transporter family.</text>
</comment>
<feature type="transmembrane region" description="Helical" evidence="7">
    <location>
        <begin position="210"/>
        <end position="233"/>
    </location>
</feature>
<accession>A0A292YJ53</accession>
<keyword evidence="6 7" id="KW-0472">Membrane</keyword>
<feature type="domain" description="EamA" evidence="8">
    <location>
        <begin position="8"/>
        <end position="139"/>
    </location>
</feature>
<keyword evidence="5 7" id="KW-1133">Transmembrane helix</keyword>
<keyword evidence="4 7" id="KW-0812">Transmembrane</keyword>
<feature type="transmembrane region" description="Helical" evidence="7">
    <location>
        <begin position="34"/>
        <end position="55"/>
    </location>
</feature>
<feature type="transmembrane region" description="Helical" evidence="7">
    <location>
        <begin position="154"/>
        <end position="172"/>
    </location>
</feature>
<evidence type="ECO:0000256" key="5">
    <source>
        <dbReference type="ARBA" id="ARBA00022989"/>
    </source>
</evidence>
<organism evidence="9 10">
    <name type="scientific">Effusibacillus lacus</name>
    <dbReference type="NCBI Taxonomy" id="1348429"/>
    <lineage>
        <taxon>Bacteria</taxon>
        <taxon>Bacillati</taxon>
        <taxon>Bacillota</taxon>
        <taxon>Bacilli</taxon>
        <taxon>Bacillales</taxon>
        <taxon>Alicyclobacillaceae</taxon>
        <taxon>Effusibacillus</taxon>
    </lineage>
</organism>
<evidence type="ECO:0000256" key="7">
    <source>
        <dbReference type="SAM" id="Phobius"/>
    </source>
</evidence>
<keyword evidence="3" id="KW-1003">Cell membrane</keyword>
<evidence type="ECO:0000313" key="9">
    <source>
        <dbReference type="EMBL" id="GAX88941.1"/>
    </source>
</evidence>
<feature type="transmembrane region" description="Helical" evidence="7">
    <location>
        <begin position="67"/>
        <end position="91"/>
    </location>
</feature>